<dbReference type="EMBL" id="BMCU01000006">
    <property type="protein sequence ID" value="GGG27533.1"/>
    <property type="molecule type" value="Genomic_DNA"/>
</dbReference>
<sequence>MGTGEFVVEASSNGYWPVERNICDQHFRDPELVTALRDNLTEESCDFCDRTGTPGTPFAAHMDAIMPTLMVGIRALYEPASESGIDYMDTEITSKYTDYDVVYDVVDAEDEVLNAVAHNLTCDDWLQSNWQRPRPDQEMFYGWEAFKSIIKHSLRFLFAGHPVDVDDQPSGARFLHDLIEMIGQIDGWSYRVRRRCIAAECTLQSRISRRRAVRSD</sequence>
<dbReference type="InterPro" id="IPR041206">
    <property type="entry name" value="HEPN/RES_NTD1"/>
</dbReference>
<dbReference type="Pfam" id="PF18870">
    <property type="entry name" value="HEPN_RES_NTD1"/>
    <property type="match status" value="1"/>
</dbReference>
<dbReference type="RefSeq" id="WP_188547526.1">
    <property type="nucleotide sequence ID" value="NZ_BMCU01000006.1"/>
</dbReference>
<accession>A0A917LIN8</accession>
<dbReference type="Proteomes" id="UP000654257">
    <property type="component" value="Unassembled WGS sequence"/>
</dbReference>
<reference evidence="2" key="1">
    <citation type="journal article" date="2014" name="Int. J. Syst. Evol. Microbiol.">
        <title>Complete genome sequence of Corynebacterium casei LMG S-19264T (=DSM 44701T), isolated from a smear-ripened cheese.</title>
        <authorList>
            <consortium name="US DOE Joint Genome Institute (JGI-PGF)"/>
            <person name="Walter F."/>
            <person name="Albersmeier A."/>
            <person name="Kalinowski J."/>
            <person name="Ruckert C."/>
        </authorList>
    </citation>
    <scope>NUCLEOTIDE SEQUENCE</scope>
    <source>
        <strain evidence="2">CCM 7905</strain>
    </source>
</reference>
<evidence type="ECO:0000313" key="3">
    <source>
        <dbReference type="Proteomes" id="UP000654257"/>
    </source>
</evidence>
<proteinExistence type="predicted"/>
<reference evidence="2" key="2">
    <citation type="submission" date="2020-09" db="EMBL/GenBank/DDBJ databases">
        <authorList>
            <person name="Sun Q."/>
            <person name="Sedlacek I."/>
        </authorList>
    </citation>
    <scope>NUCLEOTIDE SEQUENCE</scope>
    <source>
        <strain evidence="2">CCM 7905</strain>
    </source>
</reference>
<comment type="caution">
    <text evidence="2">The sequence shown here is derived from an EMBL/GenBank/DDBJ whole genome shotgun (WGS) entry which is preliminary data.</text>
</comment>
<gene>
    <name evidence="2" type="ORF">GCM10007304_46700</name>
</gene>
<protein>
    <recommendedName>
        <fullName evidence="1">HEPN/RES N-terminal domain-containing protein</fullName>
    </recommendedName>
</protein>
<name>A0A917LIN8_9NOCA</name>
<evidence type="ECO:0000313" key="2">
    <source>
        <dbReference type="EMBL" id="GGG27533.1"/>
    </source>
</evidence>
<feature type="domain" description="HEPN/RES N-terminal" evidence="1">
    <location>
        <begin position="39"/>
        <end position="159"/>
    </location>
</feature>
<dbReference type="AlphaFoldDB" id="A0A917LIN8"/>
<organism evidence="2 3">
    <name type="scientific">Rhodococcoides trifolii</name>
    <dbReference type="NCBI Taxonomy" id="908250"/>
    <lineage>
        <taxon>Bacteria</taxon>
        <taxon>Bacillati</taxon>
        <taxon>Actinomycetota</taxon>
        <taxon>Actinomycetes</taxon>
        <taxon>Mycobacteriales</taxon>
        <taxon>Nocardiaceae</taxon>
        <taxon>Rhodococcoides</taxon>
    </lineage>
</organism>
<evidence type="ECO:0000259" key="1">
    <source>
        <dbReference type="Pfam" id="PF18870"/>
    </source>
</evidence>
<keyword evidence="3" id="KW-1185">Reference proteome</keyword>